<keyword evidence="5" id="KW-1185">Reference proteome</keyword>
<evidence type="ECO:0000313" key="5">
    <source>
        <dbReference type="Proteomes" id="UP000654075"/>
    </source>
</evidence>
<accession>A0A813I341</accession>
<organism evidence="3 4">
    <name type="scientific">Polarella glacialis</name>
    <name type="common">Dinoflagellate</name>
    <dbReference type="NCBI Taxonomy" id="89957"/>
    <lineage>
        <taxon>Eukaryota</taxon>
        <taxon>Sar</taxon>
        <taxon>Alveolata</taxon>
        <taxon>Dinophyceae</taxon>
        <taxon>Suessiales</taxon>
        <taxon>Suessiaceae</taxon>
        <taxon>Polarella</taxon>
    </lineage>
</organism>
<protein>
    <submittedName>
        <fullName evidence="3">Uncharacterized protein</fullName>
    </submittedName>
</protein>
<dbReference type="Proteomes" id="UP000654075">
    <property type="component" value="Unassembled WGS sequence"/>
</dbReference>
<sequence length="134" mass="14304">TGEALMPANSTLCFAGPYVGLNFSTMFVAASTGAGMSHFDVHRNLRKKRCHDVSFSQAGQSLNVDGSKLNECLPMQQELSEDGHADLAPHATGVVEGISVADVRYCSDQNEILVQFAKPVPISVTFASTNCSRP</sequence>
<name>A0A813I341_POLGL</name>
<reference evidence="3" key="1">
    <citation type="submission" date="2021-02" db="EMBL/GenBank/DDBJ databases">
        <authorList>
            <person name="Dougan E. K."/>
            <person name="Rhodes N."/>
            <person name="Thang M."/>
            <person name="Chan C."/>
        </authorList>
    </citation>
    <scope>NUCLEOTIDE SEQUENCE</scope>
</reference>
<dbReference type="EMBL" id="CAJNNW010002302">
    <property type="protein sequence ID" value="CAE8644119.1"/>
    <property type="molecule type" value="Genomic_DNA"/>
</dbReference>
<evidence type="ECO:0000256" key="1">
    <source>
        <dbReference type="SAM" id="Phobius"/>
    </source>
</evidence>
<proteinExistence type="predicted"/>
<keyword evidence="1" id="KW-0812">Transmembrane</keyword>
<evidence type="ECO:0000313" key="3">
    <source>
        <dbReference type="EMBL" id="CAE8644119.1"/>
    </source>
</evidence>
<keyword evidence="1" id="KW-1133">Transmembrane helix</keyword>
<dbReference type="EMBL" id="CAJNNV010018417">
    <property type="protein sequence ID" value="CAE8605840.1"/>
    <property type="molecule type" value="Genomic_DNA"/>
</dbReference>
<feature type="non-terminal residue" evidence="3">
    <location>
        <position position="134"/>
    </location>
</feature>
<gene>
    <name evidence="2" type="ORF">PGLA1383_LOCUS23937</name>
    <name evidence="3" type="ORF">PGLA2088_LOCUS2773</name>
</gene>
<evidence type="ECO:0000313" key="2">
    <source>
        <dbReference type="EMBL" id="CAE8605840.1"/>
    </source>
</evidence>
<feature type="transmembrane region" description="Helical" evidence="1">
    <location>
        <begin position="20"/>
        <end position="39"/>
    </location>
</feature>
<dbReference type="Proteomes" id="UP000626109">
    <property type="component" value="Unassembled WGS sequence"/>
</dbReference>
<evidence type="ECO:0000313" key="4">
    <source>
        <dbReference type="Proteomes" id="UP000626109"/>
    </source>
</evidence>
<comment type="caution">
    <text evidence="3">The sequence shown here is derived from an EMBL/GenBank/DDBJ whole genome shotgun (WGS) entry which is preliminary data.</text>
</comment>
<keyword evidence="1" id="KW-0472">Membrane</keyword>
<dbReference type="AlphaFoldDB" id="A0A813I341"/>